<dbReference type="Proteomes" id="UP000186720">
    <property type="component" value="Unassembled WGS sequence"/>
</dbReference>
<reference evidence="2 3" key="1">
    <citation type="submission" date="2016-11" db="EMBL/GenBank/DDBJ databases">
        <title>Whole Genome Sequencing of Mucilaginibacter polytrichastri RG4-7(T) isolated from the moss sample.</title>
        <authorList>
            <person name="Li Y."/>
        </authorList>
    </citation>
    <scope>NUCLEOTIDE SEQUENCE [LARGE SCALE GENOMIC DNA]</scope>
    <source>
        <strain evidence="2 3">RG4-7</strain>
    </source>
</reference>
<keyword evidence="3" id="KW-1185">Reference proteome</keyword>
<comment type="caution">
    <text evidence="2">The sequence shown here is derived from an EMBL/GenBank/DDBJ whole genome shotgun (WGS) entry which is preliminary data.</text>
</comment>
<gene>
    <name evidence="2" type="ORF">RG47T_2943</name>
</gene>
<dbReference type="AlphaFoldDB" id="A0A1Q6A0H7"/>
<dbReference type="OrthoDB" id="789771at2"/>
<name>A0A1Q6A0H7_9SPHI</name>
<proteinExistence type="predicted"/>
<accession>A0A1Q6A0H7</accession>
<feature type="signal peptide" evidence="1">
    <location>
        <begin position="1"/>
        <end position="22"/>
    </location>
</feature>
<dbReference type="InterPro" id="IPR013783">
    <property type="entry name" value="Ig-like_fold"/>
</dbReference>
<organism evidence="2 3">
    <name type="scientific">Mucilaginibacter polytrichastri</name>
    <dbReference type="NCBI Taxonomy" id="1302689"/>
    <lineage>
        <taxon>Bacteria</taxon>
        <taxon>Pseudomonadati</taxon>
        <taxon>Bacteroidota</taxon>
        <taxon>Sphingobacteriia</taxon>
        <taxon>Sphingobacteriales</taxon>
        <taxon>Sphingobacteriaceae</taxon>
        <taxon>Mucilaginibacter</taxon>
    </lineage>
</organism>
<evidence type="ECO:0008006" key="4">
    <source>
        <dbReference type="Google" id="ProtNLM"/>
    </source>
</evidence>
<keyword evidence="1" id="KW-0732">Signal</keyword>
<sequence length="236" mass="25466">MKKQRYLIYTIAIFSLMLAACGGGGNNDTDPVPVAAPVKAVLVFPAQNALCTQGIVISAVQSTVTLKWNAAANADKYEINVKNLLTGVATTQTTTSIQQDVVLDIATPYLWSVKSLSFQSTDVAVSDTWKFYNAGPGKTSYAPYPAEAISPTQMLSVSANNGKVTLNWNGADVDNDISGYDLYFGTTTTPILFKSGLMDSKYDVDVSSTITYYWKIVTKDTAGNTSQSVIYQFKVN</sequence>
<dbReference type="PROSITE" id="PS51257">
    <property type="entry name" value="PROKAR_LIPOPROTEIN"/>
    <property type="match status" value="1"/>
</dbReference>
<dbReference type="Gene3D" id="2.60.40.10">
    <property type="entry name" value="Immunoglobulins"/>
    <property type="match status" value="1"/>
</dbReference>
<dbReference type="EMBL" id="MPPL01000001">
    <property type="protein sequence ID" value="OKS87482.1"/>
    <property type="molecule type" value="Genomic_DNA"/>
</dbReference>
<evidence type="ECO:0000313" key="3">
    <source>
        <dbReference type="Proteomes" id="UP000186720"/>
    </source>
</evidence>
<evidence type="ECO:0000313" key="2">
    <source>
        <dbReference type="EMBL" id="OKS87482.1"/>
    </source>
</evidence>
<protein>
    <recommendedName>
        <fullName evidence="4">Fibronectin type-III domain-containing protein</fullName>
    </recommendedName>
</protein>
<dbReference type="STRING" id="1302689.RG47T_2943"/>
<evidence type="ECO:0000256" key="1">
    <source>
        <dbReference type="SAM" id="SignalP"/>
    </source>
</evidence>
<feature type="chain" id="PRO_5010235967" description="Fibronectin type-III domain-containing protein" evidence="1">
    <location>
        <begin position="23"/>
        <end position="236"/>
    </location>
</feature>
<dbReference type="RefSeq" id="WP_074490084.1">
    <property type="nucleotide sequence ID" value="NZ_FPAM01000006.1"/>
</dbReference>